<dbReference type="Proteomes" id="UP001209257">
    <property type="component" value="Unassembled WGS sequence"/>
</dbReference>
<name>A0ABT2VN00_9ALTE</name>
<evidence type="ECO:0000256" key="6">
    <source>
        <dbReference type="ARBA" id="ARBA00022884"/>
    </source>
</evidence>
<evidence type="ECO:0000256" key="2">
    <source>
        <dbReference type="ARBA" id="ARBA00022694"/>
    </source>
</evidence>
<evidence type="ECO:0000313" key="9">
    <source>
        <dbReference type="EMBL" id="MCU7553616.1"/>
    </source>
</evidence>
<keyword evidence="5 7" id="KW-0378">Hydrolase</keyword>
<dbReference type="Pfam" id="PF00825">
    <property type="entry name" value="Ribonuclease_P"/>
    <property type="match status" value="1"/>
</dbReference>
<proteinExistence type="inferred from homology"/>
<dbReference type="InterPro" id="IPR020539">
    <property type="entry name" value="RNase_P_CS"/>
</dbReference>
<accession>A0ABT2VN00</accession>
<dbReference type="InterPro" id="IPR014721">
    <property type="entry name" value="Ribsml_uS5_D2-typ_fold_subgr"/>
</dbReference>
<dbReference type="EC" id="3.1.26.5" evidence="7 8"/>
<keyword evidence="4 7" id="KW-0255">Endonuclease</keyword>
<dbReference type="Gene3D" id="3.30.230.10">
    <property type="match status" value="1"/>
</dbReference>
<keyword evidence="2 7" id="KW-0819">tRNA processing</keyword>
<comment type="subunit">
    <text evidence="7">Consists of a catalytic RNA component (M1 or rnpB) and a protein subunit.</text>
</comment>
<evidence type="ECO:0000256" key="4">
    <source>
        <dbReference type="ARBA" id="ARBA00022759"/>
    </source>
</evidence>
<evidence type="ECO:0000256" key="1">
    <source>
        <dbReference type="ARBA" id="ARBA00002663"/>
    </source>
</evidence>
<keyword evidence="3 7" id="KW-0540">Nuclease</keyword>
<reference evidence="10" key="1">
    <citation type="submission" date="2023-07" db="EMBL/GenBank/DDBJ databases">
        <title>Study on multiphase classification of strain Alteromonas salexigens isolated from the Yellow Sea.</title>
        <authorList>
            <person name="Sun L."/>
        </authorList>
    </citation>
    <scope>NUCLEOTIDE SEQUENCE [LARGE SCALE GENOMIC DNA]</scope>
    <source>
        <strain evidence="10">ASW11-19</strain>
    </source>
</reference>
<dbReference type="InterPro" id="IPR020568">
    <property type="entry name" value="Ribosomal_Su5_D2-typ_SF"/>
</dbReference>
<evidence type="ECO:0000256" key="3">
    <source>
        <dbReference type="ARBA" id="ARBA00022722"/>
    </source>
</evidence>
<dbReference type="RefSeq" id="WP_262992300.1">
    <property type="nucleotide sequence ID" value="NZ_JAOTJC010000004.1"/>
</dbReference>
<dbReference type="InterPro" id="IPR000100">
    <property type="entry name" value="RNase_P"/>
</dbReference>
<gene>
    <name evidence="7 9" type="primary">rnpA</name>
    <name evidence="9" type="ORF">OCL06_03255</name>
</gene>
<comment type="caution">
    <text evidence="9">The sequence shown here is derived from an EMBL/GenBank/DDBJ whole genome shotgun (WGS) entry which is preliminary data.</text>
</comment>
<dbReference type="HAMAP" id="MF_00227">
    <property type="entry name" value="RNase_P"/>
    <property type="match status" value="1"/>
</dbReference>
<dbReference type="EMBL" id="JAOTJC010000004">
    <property type="protein sequence ID" value="MCU7553616.1"/>
    <property type="molecule type" value="Genomic_DNA"/>
</dbReference>
<organism evidence="9 10">
    <name type="scientific">Alteromonas salexigens</name>
    <dbReference type="NCBI Taxonomy" id="2982530"/>
    <lineage>
        <taxon>Bacteria</taxon>
        <taxon>Pseudomonadati</taxon>
        <taxon>Pseudomonadota</taxon>
        <taxon>Gammaproteobacteria</taxon>
        <taxon>Alteromonadales</taxon>
        <taxon>Alteromonadaceae</taxon>
        <taxon>Alteromonas/Salinimonas group</taxon>
        <taxon>Alteromonas</taxon>
    </lineage>
</organism>
<comment type="catalytic activity">
    <reaction evidence="7">
        <text>Endonucleolytic cleavage of RNA, removing 5'-extranucleotides from tRNA precursor.</text>
        <dbReference type="EC" id="3.1.26.5"/>
    </reaction>
</comment>
<evidence type="ECO:0000313" key="10">
    <source>
        <dbReference type="Proteomes" id="UP001209257"/>
    </source>
</evidence>
<dbReference type="SUPFAM" id="SSF54211">
    <property type="entry name" value="Ribosomal protein S5 domain 2-like"/>
    <property type="match status" value="1"/>
</dbReference>
<keyword evidence="6 7" id="KW-0694">RNA-binding</keyword>
<dbReference type="NCBIfam" id="TIGR00188">
    <property type="entry name" value="rnpA"/>
    <property type="match status" value="1"/>
</dbReference>
<evidence type="ECO:0000256" key="7">
    <source>
        <dbReference type="HAMAP-Rule" id="MF_00227"/>
    </source>
</evidence>
<dbReference type="PROSITE" id="PS00648">
    <property type="entry name" value="RIBONUCLEASE_P"/>
    <property type="match status" value="1"/>
</dbReference>
<dbReference type="PANTHER" id="PTHR33992:SF1">
    <property type="entry name" value="RIBONUCLEASE P PROTEIN COMPONENT"/>
    <property type="match status" value="1"/>
</dbReference>
<sequence>MGENQFSRELRLLTPSHFTYVFNDAIPAVSPAFTILARHNSEPAPRLGITLSKKRIRKAVQRNRIKRLIRESFRHKKHALPCVDIIVVGKSGADGMSNEEIYAQLDKLWRKLTKRCNAA</sequence>
<dbReference type="GO" id="GO:0004526">
    <property type="term" value="F:ribonuclease P activity"/>
    <property type="evidence" value="ECO:0007669"/>
    <property type="project" value="UniProtKB-EC"/>
</dbReference>
<comment type="function">
    <text evidence="1 7">RNaseP catalyzes the removal of the 5'-leader sequence from pre-tRNA to produce the mature 5'-terminus. It can also cleave other RNA substrates such as 4.5S RNA. The protein component plays an auxiliary but essential role in vivo by binding to the 5'-leader sequence and broadening the substrate specificity of the ribozyme.</text>
</comment>
<evidence type="ECO:0000256" key="8">
    <source>
        <dbReference type="NCBIfam" id="TIGR00188"/>
    </source>
</evidence>
<evidence type="ECO:0000256" key="5">
    <source>
        <dbReference type="ARBA" id="ARBA00022801"/>
    </source>
</evidence>
<protein>
    <recommendedName>
        <fullName evidence="7 8">Ribonuclease P protein component</fullName>
        <shortName evidence="7">RNase P protein</shortName>
        <shortName evidence="7">RNaseP protein</shortName>
        <ecNumber evidence="7 8">3.1.26.5</ecNumber>
    </recommendedName>
    <alternativeName>
        <fullName evidence="7">Protein C5</fullName>
    </alternativeName>
</protein>
<dbReference type="PANTHER" id="PTHR33992">
    <property type="entry name" value="RIBONUCLEASE P PROTEIN COMPONENT"/>
    <property type="match status" value="1"/>
</dbReference>
<keyword evidence="10" id="KW-1185">Reference proteome</keyword>
<comment type="similarity">
    <text evidence="7">Belongs to the RnpA family.</text>
</comment>